<dbReference type="GO" id="GO:0045743">
    <property type="term" value="P:positive regulation of fibroblast growth factor receptor signaling pathway"/>
    <property type="evidence" value="ECO:0007669"/>
    <property type="project" value="TreeGrafter"/>
</dbReference>
<dbReference type="InterPro" id="IPR000159">
    <property type="entry name" value="RA_dom"/>
</dbReference>
<dbReference type="InterPro" id="IPR029071">
    <property type="entry name" value="Ubiquitin-like_domsf"/>
</dbReference>
<dbReference type="Gene3D" id="3.10.20.90">
    <property type="entry name" value="Phosphatidylinositol 3-kinase Catalytic Subunit, Chain A, domain 1"/>
    <property type="match status" value="1"/>
</dbReference>
<sequence length="271" mass="29819">MRRGGVVRLYDACLAHGSRYKSLLVSEKSDCLHVIALALACNNINDANPSQYFLLQITRNPKGEIRLLPHDRPLAVVRAWPCHDYAELHIRPASPSRPSSAGTTQVTTLAHANLTSQLEAYLTKDYLTDPPPSASPASIPDVVRLEERLRRRGQPSSTKVILSAGNDASCTIGSQDEDGRNIYEVCGKSGPEDADHLYSNGEFLEKTGALWAANSTSGRPPSPPARAPRVPSRRKGVCSLNPDLLQTPAHTDPRSNRRTLSYNDYENYFYI</sequence>
<accession>A0A8B7MZT4</accession>
<dbReference type="PANTHER" id="PTHR21298:SF2">
    <property type="entry name" value="GH01721P"/>
    <property type="match status" value="1"/>
</dbReference>
<protein>
    <submittedName>
        <fullName evidence="4">Uncharacterized protein LOC108664906</fullName>
    </submittedName>
</protein>
<keyword evidence="3" id="KW-1185">Reference proteome</keyword>
<dbReference type="RefSeq" id="XP_018007092.2">
    <property type="nucleotide sequence ID" value="XM_018151603.2"/>
</dbReference>
<evidence type="ECO:0000259" key="2">
    <source>
        <dbReference type="PROSITE" id="PS50200"/>
    </source>
</evidence>
<dbReference type="GO" id="GO:0045742">
    <property type="term" value="P:positive regulation of epidermal growth factor receptor signaling pathway"/>
    <property type="evidence" value="ECO:0007669"/>
    <property type="project" value="TreeGrafter"/>
</dbReference>
<dbReference type="GeneID" id="108664906"/>
<dbReference type="KEGG" id="hazt:108664906"/>
<dbReference type="Proteomes" id="UP000694843">
    <property type="component" value="Unplaced"/>
</dbReference>
<dbReference type="GO" id="GO:0007165">
    <property type="term" value="P:signal transduction"/>
    <property type="evidence" value="ECO:0007669"/>
    <property type="project" value="InterPro"/>
</dbReference>
<feature type="region of interest" description="Disordered" evidence="1">
    <location>
        <begin position="213"/>
        <end position="237"/>
    </location>
</feature>
<evidence type="ECO:0000313" key="4">
    <source>
        <dbReference type="RefSeq" id="XP_018007092.2"/>
    </source>
</evidence>
<dbReference type="CDD" id="cd17043">
    <property type="entry name" value="RA"/>
    <property type="match status" value="1"/>
</dbReference>
<dbReference type="Pfam" id="PF00788">
    <property type="entry name" value="RA"/>
    <property type="match status" value="1"/>
</dbReference>
<dbReference type="SUPFAM" id="SSF54236">
    <property type="entry name" value="Ubiquitin-like"/>
    <property type="match status" value="1"/>
</dbReference>
<dbReference type="PANTHER" id="PTHR21298">
    <property type="entry name" value="GH01721P"/>
    <property type="match status" value="1"/>
</dbReference>
<evidence type="ECO:0000313" key="3">
    <source>
        <dbReference type="Proteomes" id="UP000694843"/>
    </source>
</evidence>
<reference evidence="4" key="1">
    <citation type="submission" date="2025-08" db="UniProtKB">
        <authorList>
            <consortium name="RefSeq"/>
        </authorList>
    </citation>
    <scope>IDENTIFICATION</scope>
    <source>
        <tissue evidence="4">Whole organism</tissue>
    </source>
</reference>
<proteinExistence type="predicted"/>
<dbReference type="AlphaFoldDB" id="A0A8B7MZT4"/>
<evidence type="ECO:0000256" key="1">
    <source>
        <dbReference type="SAM" id="MobiDB-lite"/>
    </source>
</evidence>
<feature type="domain" description="Ras-associating" evidence="2">
    <location>
        <begin position="3"/>
        <end position="81"/>
    </location>
</feature>
<dbReference type="PROSITE" id="PS50200">
    <property type="entry name" value="RA"/>
    <property type="match status" value="1"/>
</dbReference>
<name>A0A8B7MZT4_HYAAZ</name>
<organism evidence="3 4">
    <name type="scientific">Hyalella azteca</name>
    <name type="common">Amphipod</name>
    <dbReference type="NCBI Taxonomy" id="294128"/>
    <lineage>
        <taxon>Eukaryota</taxon>
        <taxon>Metazoa</taxon>
        <taxon>Ecdysozoa</taxon>
        <taxon>Arthropoda</taxon>
        <taxon>Crustacea</taxon>
        <taxon>Multicrustacea</taxon>
        <taxon>Malacostraca</taxon>
        <taxon>Eumalacostraca</taxon>
        <taxon>Peracarida</taxon>
        <taxon>Amphipoda</taxon>
        <taxon>Senticaudata</taxon>
        <taxon>Talitrida</taxon>
        <taxon>Talitroidea</taxon>
        <taxon>Hyalellidae</taxon>
        <taxon>Hyalella</taxon>
    </lineage>
</organism>
<gene>
    <name evidence="4" type="primary">LOC108664906</name>
</gene>